<proteinExistence type="predicted"/>
<accession>A0A975WQQ3</accession>
<dbReference type="AlphaFoldDB" id="A0A975WQQ3"/>
<gene>
    <name evidence="1" type="ORF">CBM2587_A10129</name>
</gene>
<comment type="caution">
    <text evidence="1">The sequence shown here is derived from an EMBL/GenBank/DDBJ whole genome shotgun (WGS) entry which is preliminary data.</text>
</comment>
<protein>
    <submittedName>
        <fullName evidence="1">Uncharacterized protein</fullName>
    </submittedName>
</protein>
<evidence type="ECO:0000313" key="1">
    <source>
        <dbReference type="EMBL" id="SOY41059.1"/>
    </source>
</evidence>
<dbReference type="EMBL" id="OFSQ01000001">
    <property type="protein sequence ID" value="SOY41059.1"/>
    <property type="molecule type" value="Genomic_DNA"/>
</dbReference>
<reference evidence="1 2" key="1">
    <citation type="submission" date="2018-01" db="EMBL/GenBank/DDBJ databases">
        <authorList>
            <person name="Clerissi C."/>
        </authorList>
    </citation>
    <scope>NUCLEOTIDE SEQUENCE [LARGE SCALE GENOMIC DNA]</scope>
    <source>
        <strain evidence="1">Cupriavidus sp. LMG 19464</strain>
    </source>
</reference>
<name>A0A975WQQ3_9BURK</name>
<sequence>MKAGALKIRRDRHIFARTDHVWRLHVMPDYLYIRCCHVRFRTKSCVTIAVTIQPAAALPGPVQAVPRSLAPATFTPRRCHGT</sequence>
<evidence type="ECO:0000313" key="2">
    <source>
        <dbReference type="Proteomes" id="UP000256780"/>
    </source>
</evidence>
<dbReference type="Proteomes" id="UP000256780">
    <property type="component" value="Chromosome CBM2587_a"/>
</dbReference>
<organism evidence="1 2">
    <name type="scientific">Cupriavidus taiwanensis</name>
    <dbReference type="NCBI Taxonomy" id="164546"/>
    <lineage>
        <taxon>Bacteria</taxon>
        <taxon>Pseudomonadati</taxon>
        <taxon>Pseudomonadota</taxon>
        <taxon>Betaproteobacteria</taxon>
        <taxon>Burkholderiales</taxon>
        <taxon>Burkholderiaceae</taxon>
        <taxon>Cupriavidus</taxon>
    </lineage>
</organism>